<dbReference type="EMBL" id="JBEFKJ010000025">
    <property type="protein sequence ID" value="KAL2039491.1"/>
    <property type="molecule type" value="Genomic_DNA"/>
</dbReference>
<dbReference type="PANTHER" id="PTHR46791:SF5">
    <property type="entry name" value="CLR5 DOMAIN-CONTAINING PROTEIN-RELATED"/>
    <property type="match status" value="1"/>
</dbReference>
<feature type="domain" description="Integrase core" evidence="1">
    <location>
        <begin position="190"/>
        <end position="314"/>
    </location>
</feature>
<organism evidence="2 3">
    <name type="scientific">Stereocaulon virgatum</name>
    <dbReference type="NCBI Taxonomy" id="373712"/>
    <lineage>
        <taxon>Eukaryota</taxon>
        <taxon>Fungi</taxon>
        <taxon>Dikarya</taxon>
        <taxon>Ascomycota</taxon>
        <taxon>Pezizomycotina</taxon>
        <taxon>Lecanoromycetes</taxon>
        <taxon>OSLEUM clade</taxon>
        <taxon>Lecanoromycetidae</taxon>
        <taxon>Lecanorales</taxon>
        <taxon>Lecanorineae</taxon>
        <taxon>Stereocaulaceae</taxon>
        <taxon>Stereocaulon</taxon>
    </lineage>
</organism>
<proteinExistence type="predicted"/>
<evidence type="ECO:0000313" key="3">
    <source>
        <dbReference type="Proteomes" id="UP001590950"/>
    </source>
</evidence>
<comment type="caution">
    <text evidence="2">The sequence shown here is derived from an EMBL/GenBank/DDBJ whole genome shotgun (WGS) entry which is preliminary data.</text>
</comment>
<name>A0ABR4A2G9_9LECA</name>
<protein>
    <recommendedName>
        <fullName evidence="1">Integrase core domain-containing protein</fullName>
    </recommendedName>
</protein>
<dbReference type="PANTHER" id="PTHR46791">
    <property type="entry name" value="EXPRESSED PROTEIN"/>
    <property type="match status" value="1"/>
</dbReference>
<gene>
    <name evidence="2" type="ORF">N7G274_007763</name>
</gene>
<keyword evidence="3" id="KW-1185">Reference proteome</keyword>
<dbReference type="Proteomes" id="UP001590950">
    <property type="component" value="Unassembled WGS sequence"/>
</dbReference>
<dbReference type="InterPro" id="IPR058913">
    <property type="entry name" value="Integrase_dom_put"/>
</dbReference>
<dbReference type="Pfam" id="PF24764">
    <property type="entry name" value="rva_4"/>
    <property type="match status" value="1"/>
</dbReference>
<evidence type="ECO:0000313" key="2">
    <source>
        <dbReference type="EMBL" id="KAL2039491.1"/>
    </source>
</evidence>
<reference evidence="2 3" key="1">
    <citation type="submission" date="2024-09" db="EMBL/GenBank/DDBJ databases">
        <title>Rethinking Asexuality: The Enigmatic Case of Functional Sexual Genes in Lepraria (Stereocaulaceae).</title>
        <authorList>
            <person name="Doellman M."/>
            <person name="Sun Y."/>
            <person name="Barcenas-Pena A."/>
            <person name="Lumbsch H.T."/>
            <person name="Grewe F."/>
        </authorList>
    </citation>
    <scope>NUCLEOTIDE SEQUENCE [LARGE SCALE GENOMIC DNA]</scope>
    <source>
        <strain evidence="2 3">Mercado 3170</strain>
    </source>
</reference>
<sequence length="319" mass="37345">MPRPTIAIPPEIEQWIKDQYCYEHKTAEELVQALANEHDIEKTSRTPGRRLQEWGCKKQTRVKYTFELVSQVLILFYQMVLDDRTITYMLNVEGMSISYSNVARLRRKLGIRRRVRAGDYDIAWEELRAIVEREFHEGMLRNYGRNFLYAHFRRSQYLVSRYRLWEAVRIVDPEGIALRTGDANRKRGSYEVPGPNWIWSLDGYCKLELVGIQIYAAIDAFSRMVLWIYVGISGRTGVSVKRQYLDVLHEGFAVPKALRTDHGEETTMLADAHFRISKSLRTEDEESLRFIDCFLFGTSTASQRIEAWWGQLTKGQIIM</sequence>
<accession>A0ABR4A2G9</accession>
<evidence type="ECO:0000259" key="1">
    <source>
        <dbReference type="Pfam" id="PF24764"/>
    </source>
</evidence>